<comment type="caution">
    <text evidence="2">The sequence shown here is derived from an EMBL/GenBank/DDBJ whole genome shotgun (WGS) entry which is preliminary data.</text>
</comment>
<dbReference type="VEuPathDB" id="VectorBase:RSAN_043596"/>
<accession>A0A9D4PLU4</accession>
<evidence type="ECO:0000256" key="1">
    <source>
        <dbReference type="SAM" id="MobiDB-lite"/>
    </source>
</evidence>
<reference evidence="2" key="2">
    <citation type="submission" date="2021-09" db="EMBL/GenBank/DDBJ databases">
        <authorList>
            <person name="Jia N."/>
            <person name="Wang J."/>
            <person name="Shi W."/>
            <person name="Du L."/>
            <person name="Sun Y."/>
            <person name="Zhan W."/>
            <person name="Jiang J."/>
            <person name="Wang Q."/>
            <person name="Zhang B."/>
            <person name="Ji P."/>
            <person name="Sakyi L.B."/>
            <person name="Cui X."/>
            <person name="Yuan T."/>
            <person name="Jiang B."/>
            <person name="Yang W."/>
            <person name="Lam T.T.-Y."/>
            <person name="Chang Q."/>
            <person name="Ding S."/>
            <person name="Wang X."/>
            <person name="Zhu J."/>
            <person name="Ruan X."/>
            <person name="Zhao L."/>
            <person name="Wei J."/>
            <person name="Que T."/>
            <person name="Du C."/>
            <person name="Cheng J."/>
            <person name="Dai P."/>
            <person name="Han X."/>
            <person name="Huang E."/>
            <person name="Gao Y."/>
            <person name="Liu J."/>
            <person name="Shao H."/>
            <person name="Ye R."/>
            <person name="Li L."/>
            <person name="Wei W."/>
            <person name="Wang X."/>
            <person name="Wang C."/>
            <person name="Huo Q."/>
            <person name="Li W."/>
            <person name="Guo W."/>
            <person name="Chen H."/>
            <person name="Chen S."/>
            <person name="Zhou L."/>
            <person name="Zhou L."/>
            <person name="Ni X."/>
            <person name="Tian J."/>
            <person name="Zhou Y."/>
            <person name="Sheng Y."/>
            <person name="Liu T."/>
            <person name="Pan Y."/>
            <person name="Xia L."/>
            <person name="Li J."/>
            <person name="Zhao F."/>
            <person name="Cao W."/>
        </authorList>
    </citation>
    <scope>NUCLEOTIDE SEQUENCE</scope>
    <source>
        <strain evidence="2">Rsan-2018</strain>
        <tissue evidence="2">Larvae</tissue>
    </source>
</reference>
<protein>
    <submittedName>
        <fullName evidence="2">Uncharacterized protein</fullName>
    </submittedName>
</protein>
<feature type="compositionally biased region" description="Basic and acidic residues" evidence="1">
    <location>
        <begin position="37"/>
        <end position="51"/>
    </location>
</feature>
<dbReference type="PANTHER" id="PTHR34615:SF1">
    <property type="entry name" value="PX DOMAIN-CONTAINING PROTEIN"/>
    <property type="match status" value="1"/>
</dbReference>
<proteinExistence type="predicted"/>
<reference evidence="2" key="1">
    <citation type="journal article" date="2020" name="Cell">
        <title>Large-Scale Comparative Analyses of Tick Genomes Elucidate Their Genetic Diversity and Vector Capacities.</title>
        <authorList>
            <consortium name="Tick Genome and Microbiome Consortium (TIGMIC)"/>
            <person name="Jia N."/>
            <person name="Wang J."/>
            <person name="Shi W."/>
            <person name="Du L."/>
            <person name="Sun Y."/>
            <person name="Zhan W."/>
            <person name="Jiang J.F."/>
            <person name="Wang Q."/>
            <person name="Zhang B."/>
            <person name="Ji P."/>
            <person name="Bell-Sakyi L."/>
            <person name="Cui X.M."/>
            <person name="Yuan T.T."/>
            <person name="Jiang B.G."/>
            <person name="Yang W.F."/>
            <person name="Lam T.T."/>
            <person name="Chang Q.C."/>
            <person name="Ding S.J."/>
            <person name="Wang X.J."/>
            <person name="Zhu J.G."/>
            <person name="Ruan X.D."/>
            <person name="Zhao L."/>
            <person name="Wei J.T."/>
            <person name="Ye R.Z."/>
            <person name="Que T.C."/>
            <person name="Du C.H."/>
            <person name="Zhou Y.H."/>
            <person name="Cheng J.X."/>
            <person name="Dai P.F."/>
            <person name="Guo W.B."/>
            <person name="Han X.H."/>
            <person name="Huang E.J."/>
            <person name="Li L.F."/>
            <person name="Wei W."/>
            <person name="Gao Y.C."/>
            <person name="Liu J.Z."/>
            <person name="Shao H.Z."/>
            <person name="Wang X."/>
            <person name="Wang C.C."/>
            <person name="Yang T.C."/>
            <person name="Huo Q.B."/>
            <person name="Li W."/>
            <person name="Chen H.Y."/>
            <person name="Chen S.E."/>
            <person name="Zhou L.G."/>
            <person name="Ni X.B."/>
            <person name="Tian J.H."/>
            <person name="Sheng Y."/>
            <person name="Liu T."/>
            <person name="Pan Y.S."/>
            <person name="Xia L.Y."/>
            <person name="Li J."/>
            <person name="Zhao F."/>
            <person name="Cao W.C."/>
        </authorList>
    </citation>
    <scope>NUCLEOTIDE SEQUENCE</scope>
    <source>
        <strain evidence="2">Rsan-2018</strain>
    </source>
</reference>
<sequence length="267" mass="30340">MTQTSDHDGRRTNLEATEQVGDVKCAEVDEVSVGDADVDRHDGKEEAEEFRDVEAMAVEEEEAESAGGKEGIDAWEGAAHCADSEVEEGADEVAYNEEGKATTPDGIWDEMECVNANDTKVWFEIEDLLRLELFEYKRRDPLSVHGYLDIDKMDNGQFRTYFCFEQNDVRRLKSALLLPDVVRTPRDVSIPGDEALRLTLRPLAYPNRLRELEPLFGRHYSVISSATNVVLAHIENTFGYLLRDINNHVWLDLPKLEVFSQVRSDEM</sequence>
<dbReference type="Proteomes" id="UP000821837">
    <property type="component" value="Unassembled WGS sequence"/>
</dbReference>
<evidence type="ECO:0000313" key="2">
    <source>
        <dbReference type="EMBL" id="KAH7944582.1"/>
    </source>
</evidence>
<gene>
    <name evidence="2" type="ORF">HPB52_021399</name>
</gene>
<feature type="region of interest" description="Disordered" evidence="1">
    <location>
        <begin position="1"/>
        <end position="51"/>
    </location>
</feature>
<dbReference type="PANTHER" id="PTHR34615">
    <property type="entry name" value="PX DOMAIN-CONTAINING PROTEIN"/>
    <property type="match status" value="1"/>
</dbReference>
<dbReference type="EMBL" id="JABSTV010001253">
    <property type="protein sequence ID" value="KAH7944582.1"/>
    <property type="molecule type" value="Genomic_DNA"/>
</dbReference>
<keyword evidence="3" id="KW-1185">Reference proteome</keyword>
<name>A0A9D4PLU4_RHISA</name>
<dbReference type="AlphaFoldDB" id="A0A9D4PLU4"/>
<feature type="compositionally biased region" description="Basic and acidic residues" evidence="1">
    <location>
        <begin position="1"/>
        <end position="13"/>
    </location>
</feature>
<organism evidence="2 3">
    <name type="scientific">Rhipicephalus sanguineus</name>
    <name type="common">Brown dog tick</name>
    <name type="synonym">Ixodes sanguineus</name>
    <dbReference type="NCBI Taxonomy" id="34632"/>
    <lineage>
        <taxon>Eukaryota</taxon>
        <taxon>Metazoa</taxon>
        <taxon>Ecdysozoa</taxon>
        <taxon>Arthropoda</taxon>
        <taxon>Chelicerata</taxon>
        <taxon>Arachnida</taxon>
        <taxon>Acari</taxon>
        <taxon>Parasitiformes</taxon>
        <taxon>Ixodida</taxon>
        <taxon>Ixodoidea</taxon>
        <taxon>Ixodidae</taxon>
        <taxon>Rhipicephalinae</taxon>
        <taxon>Rhipicephalus</taxon>
        <taxon>Rhipicephalus</taxon>
    </lineage>
</organism>
<evidence type="ECO:0000313" key="3">
    <source>
        <dbReference type="Proteomes" id="UP000821837"/>
    </source>
</evidence>